<proteinExistence type="predicted"/>
<evidence type="ECO:0000313" key="2">
    <source>
        <dbReference type="Proteomes" id="UP000011577"/>
    </source>
</evidence>
<dbReference type="EMBL" id="AOLL01000009">
    <property type="protein sequence ID" value="ELZ93552.1"/>
    <property type="molecule type" value="Genomic_DNA"/>
</dbReference>
<dbReference type="AlphaFoldDB" id="M0IBZ6"/>
<protein>
    <submittedName>
        <fullName evidence="1">Uncharacterized protein</fullName>
    </submittedName>
</protein>
<name>M0IBZ6_HALVO</name>
<comment type="caution">
    <text evidence="1">The sequence shown here is derived from an EMBL/GenBank/DDBJ whole genome shotgun (WGS) entry which is preliminary data.</text>
</comment>
<reference evidence="1 2" key="1">
    <citation type="journal article" date="2014" name="PLoS Genet.">
        <title>Phylogenetically driven sequencing of extremely halophilic archaea reveals strategies for static and dynamic osmo-response.</title>
        <authorList>
            <person name="Becker E.A."/>
            <person name="Seitzer P.M."/>
            <person name="Tritt A."/>
            <person name="Larsen D."/>
            <person name="Krusor M."/>
            <person name="Yao A.I."/>
            <person name="Wu D."/>
            <person name="Madern D."/>
            <person name="Eisen J.A."/>
            <person name="Darling A.E."/>
            <person name="Facciotti M.T."/>
        </authorList>
    </citation>
    <scope>NUCLEOTIDE SEQUENCE [LARGE SCALE GENOMIC DNA]</scope>
    <source>
        <strain evidence="1 2">JCM 10717</strain>
    </source>
</reference>
<sequence>MEDEKLLMARLATFSDGAASWVERAREQDFDPDAIEHVEEAKEHVREALEILDG</sequence>
<gene>
    <name evidence="1" type="ORF">C452_05008</name>
</gene>
<dbReference type="Proteomes" id="UP000011577">
    <property type="component" value="Unassembled WGS sequence"/>
</dbReference>
<dbReference type="PATRIC" id="fig|1227458.3.peg.970"/>
<dbReference type="RefSeq" id="WP_006600416.1">
    <property type="nucleotide sequence ID" value="NZ_AOLL01000009.1"/>
</dbReference>
<organism evidence="1 2">
    <name type="scientific">Haloferax volcanii JCM 10717</name>
    <dbReference type="NCBI Taxonomy" id="1227458"/>
    <lineage>
        <taxon>Archaea</taxon>
        <taxon>Methanobacteriati</taxon>
        <taxon>Methanobacteriota</taxon>
        <taxon>Stenosarchaea group</taxon>
        <taxon>Halobacteria</taxon>
        <taxon>Halobacteriales</taxon>
        <taxon>Haloferacaceae</taxon>
        <taxon>Haloferax</taxon>
    </lineage>
</organism>
<accession>M0IBZ6</accession>
<evidence type="ECO:0000313" key="1">
    <source>
        <dbReference type="EMBL" id="ELZ93552.1"/>
    </source>
</evidence>